<evidence type="ECO:0000259" key="10">
    <source>
        <dbReference type="Pfam" id="PF00275"/>
    </source>
</evidence>
<feature type="active site" description="Proton acceptor" evidence="8">
    <location>
        <position position="327"/>
    </location>
</feature>
<evidence type="ECO:0000256" key="7">
    <source>
        <dbReference type="ARBA" id="ARBA00044633"/>
    </source>
</evidence>
<name>A0A1I5KQS6_9RHOB</name>
<evidence type="ECO:0000256" key="6">
    <source>
        <dbReference type="ARBA" id="ARBA00023141"/>
    </source>
</evidence>
<dbReference type="InterPro" id="IPR036968">
    <property type="entry name" value="Enolpyruvate_Tfrase_sf"/>
</dbReference>
<comment type="subunit">
    <text evidence="8">Monomer.</text>
</comment>
<feature type="binding site" evidence="8">
    <location>
        <position position="28"/>
    </location>
    <ligand>
        <name>3-phosphoshikimate</name>
        <dbReference type="ChEBI" id="CHEBI:145989"/>
    </ligand>
</feature>
<dbReference type="UniPathway" id="UPA00053">
    <property type="reaction ID" value="UER00089"/>
</dbReference>
<comment type="catalytic activity">
    <reaction evidence="7">
        <text>3-phosphoshikimate + phosphoenolpyruvate = 5-O-(1-carboxyvinyl)-3-phosphoshikimate + phosphate</text>
        <dbReference type="Rhea" id="RHEA:21256"/>
        <dbReference type="ChEBI" id="CHEBI:43474"/>
        <dbReference type="ChEBI" id="CHEBI:57701"/>
        <dbReference type="ChEBI" id="CHEBI:58702"/>
        <dbReference type="ChEBI" id="CHEBI:145989"/>
        <dbReference type="EC" id="2.5.1.19"/>
    </reaction>
    <physiologicalReaction direction="left-to-right" evidence="7">
        <dbReference type="Rhea" id="RHEA:21257"/>
    </physiologicalReaction>
</comment>
<comment type="pathway">
    <text evidence="1 8">Metabolic intermediate biosynthesis; chorismate biosynthesis; chorismate from D-erythrose 4-phosphate and phosphoenolpyruvate: step 6/7.</text>
</comment>
<proteinExistence type="inferred from homology"/>
<dbReference type="CDD" id="cd01556">
    <property type="entry name" value="EPSP_synthase"/>
    <property type="match status" value="1"/>
</dbReference>
<dbReference type="PROSITE" id="PS00104">
    <property type="entry name" value="EPSP_SYNTHASE_1"/>
    <property type="match status" value="1"/>
</dbReference>
<evidence type="ECO:0000313" key="12">
    <source>
        <dbReference type="Proteomes" id="UP000199356"/>
    </source>
</evidence>
<evidence type="ECO:0000256" key="8">
    <source>
        <dbReference type="HAMAP-Rule" id="MF_00210"/>
    </source>
</evidence>
<feature type="binding site" evidence="8">
    <location>
        <position position="176"/>
    </location>
    <ligand>
        <name>3-phosphoshikimate</name>
        <dbReference type="ChEBI" id="CHEBI:145989"/>
    </ligand>
</feature>
<dbReference type="PIRSF" id="PIRSF000505">
    <property type="entry name" value="EPSPS"/>
    <property type="match status" value="1"/>
</dbReference>
<comment type="caution">
    <text evidence="8">Lacks conserved residue(s) required for the propagation of feature annotation.</text>
</comment>
<dbReference type="NCBIfam" id="TIGR01356">
    <property type="entry name" value="aroA"/>
    <property type="match status" value="1"/>
</dbReference>
<evidence type="ECO:0000256" key="9">
    <source>
        <dbReference type="SAM" id="MobiDB-lite"/>
    </source>
</evidence>
<dbReference type="PROSITE" id="PS00885">
    <property type="entry name" value="EPSP_SYNTHASE_2"/>
    <property type="match status" value="1"/>
</dbReference>
<feature type="binding site" evidence="8">
    <location>
        <position position="33"/>
    </location>
    <ligand>
        <name>3-phosphoshikimate</name>
        <dbReference type="ChEBI" id="CHEBI:145989"/>
    </ligand>
</feature>
<dbReference type="Pfam" id="PF00275">
    <property type="entry name" value="EPSP_synthase"/>
    <property type="match status" value="1"/>
</dbReference>
<keyword evidence="3 8" id="KW-0963">Cytoplasm</keyword>
<dbReference type="Gene3D" id="3.65.10.10">
    <property type="entry name" value="Enolpyruvate transferase domain"/>
    <property type="match status" value="2"/>
</dbReference>
<sequence>MSGHGDPIPMTSHPSGPLTGEAQVPGDKSISHRSLILGALAVGETRITGLLEGQDVLDTARAMRAFGAEVTDHGGGAWSVHGVGVGGFAEPEDVIDCGNSGTGVRLIMGAMATSPVVATFTGDASLRKRPMGRVTDPLSLFGAQAVGRSGGRLPMTVVGAVDPVPVRYEVPVPSAQVKSAVLLAGLNAPGQTVVIEREATRDHTERMLVGFGADLSTEDTAQGRVITLTGQPELKPQTIAVPRDPSSAAFPVCAALIVPGSDVLVPNIGLNPTRAGLFETLREMGADLTFENEREEGGEPVADLRARFSDAMQGVEVPPERAPSMIDEYPILSVVAACATGKTVMRGVKELRVKESDRIDAMARGLEACGVTVEEDEDTLIVHGLGAGAVPGGATCEARLDHRIAMSFLVLGMASKAPVGVDDAGPIATSFPVFEPLMAQLGASLKRTA</sequence>
<dbReference type="EC" id="2.5.1.19" evidence="8"/>
<evidence type="ECO:0000313" key="11">
    <source>
        <dbReference type="EMBL" id="SFO87335.1"/>
    </source>
</evidence>
<dbReference type="STRING" id="441119.SAMN04488047_101262"/>
<comment type="subcellular location">
    <subcellularLocation>
        <location evidence="8">Cytoplasm</location>
    </subcellularLocation>
</comment>
<evidence type="ECO:0000256" key="3">
    <source>
        <dbReference type="ARBA" id="ARBA00022490"/>
    </source>
</evidence>
<evidence type="ECO:0000256" key="5">
    <source>
        <dbReference type="ARBA" id="ARBA00022679"/>
    </source>
</evidence>
<dbReference type="GO" id="GO:0009073">
    <property type="term" value="P:aromatic amino acid family biosynthetic process"/>
    <property type="evidence" value="ECO:0007669"/>
    <property type="project" value="UniProtKB-KW"/>
</dbReference>
<dbReference type="InterPro" id="IPR023193">
    <property type="entry name" value="EPSP_synthase_CS"/>
</dbReference>
<dbReference type="PANTHER" id="PTHR21090">
    <property type="entry name" value="AROM/DEHYDROQUINATE SYNTHASE"/>
    <property type="match status" value="1"/>
</dbReference>
<feature type="binding site" evidence="8">
    <location>
        <position position="129"/>
    </location>
    <ligand>
        <name>phosphoenolpyruvate</name>
        <dbReference type="ChEBI" id="CHEBI:58702"/>
    </ligand>
</feature>
<feature type="binding site" evidence="8">
    <location>
        <position position="174"/>
    </location>
    <ligand>
        <name>3-phosphoshikimate</name>
        <dbReference type="ChEBI" id="CHEBI:145989"/>
    </ligand>
</feature>
<dbReference type="RefSeq" id="WP_093416631.1">
    <property type="nucleotide sequence ID" value="NZ_FOXA01000001.1"/>
</dbReference>
<feature type="region of interest" description="Disordered" evidence="9">
    <location>
        <begin position="1"/>
        <end position="26"/>
    </location>
</feature>
<comment type="function">
    <text evidence="8">Catalyzes the transfer of the enolpyruvyl moiety of phosphoenolpyruvate (PEP) to the 5-hydroxyl of shikimate-3-phosphate (S3P) to produce enolpyruvyl shikimate-3-phosphate and inorganic phosphate.</text>
</comment>
<evidence type="ECO:0000256" key="1">
    <source>
        <dbReference type="ARBA" id="ARBA00004811"/>
    </source>
</evidence>
<feature type="binding site" evidence="8">
    <location>
        <position position="327"/>
    </location>
    <ligand>
        <name>3-phosphoshikimate</name>
        <dbReference type="ChEBI" id="CHEBI:145989"/>
    </ligand>
</feature>
<evidence type="ECO:0000256" key="4">
    <source>
        <dbReference type="ARBA" id="ARBA00022605"/>
    </source>
</evidence>
<gene>
    <name evidence="8" type="primary">aroA</name>
    <name evidence="11" type="ORF">SAMN04488047_101262</name>
</gene>
<feature type="domain" description="Enolpyruvate transferase" evidence="10">
    <location>
        <begin position="14"/>
        <end position="436"/>
    </location>
</feature>
<dbReference type="InterPro" id="IPR006264">
    <property type="entry name" value="EPSP_synthase"/>
</dbReference>
<dbReference type="HAMAP" id="MF_00210">
    <property type="entry name" value="EPSP_synth"/>
    <property type="match status" value="1"/>
</dbReference>
<dbReference type="FunFam" id="3.65.10.10:FF:000005">
    <property type="entry name" value="3-phosphoshikimate 1-carboxyvinyltransferase"/>
    <property type="match status" value="1"/>
</dbReference>
<feature type="binding site" evidence="8">
    <location>
        <position position="176"/>
    </location>
    <ligand>
        <name>phosphoenolpyruvate</name>
        <dbReference type="ChEBI" id="CHEBI:58702"/>
    </ligand>
</feature>
<dbReference type="Proteomes" id="UP000199356">
    <property type="component" value="Unassembled WGS sequence"/>
</dbReference>
<reference evidence="11 12" key="1">
    <citation type="submission" date="2016-10" db="EMBL/GenBank/DDBJ databases">
        <authorList>
            <person name="de Groot N.N."/>
        </authorList>
    </citation>
    <scope>NUCLEOTIDE SEQUENCE [LARGE SCALE GENOMIC DNA]</scope>
    <source>
        <strain evidence="11 12">DSM 19547</strain>
    </source>
</reference>
<dbReference type="GO" id="GO:0003866">
    <property type="term" value="F:3-phosphoshikimate 1-carboxyvinyltransferase activity"/>
    <property type="evidence" value="ECO:0007669"/>
    <property type="project" value="UniProtKB-UniRule"/>
</dbReference>
<dbReference type="PANTHER" id="PTHR21090:SF5">
    <property type="entry name" value="PENTAFUNCTIONAL AROM POLYPEPTIDE"/>
    <property type="match status" value="1"/>
</dbReference>
<feature type="binding site" evidence="8">
    <location>
        <position position="358"/>
    </location>
    <ligand>
        <name>phosphoenolpyruvate</name>
        <dbReference type="ChEBI" id="CHEBI:58702"/>
    </ligand>
</feature>
<feature type="binding site" evidence="8">
    <location>
        <position position="101"/>
    </location>
    <ligand>
        <name>phosphoenolpyruvate</name>
        <dbReference type="ChEBI" id="CHEBI:58702"/>
    </ligand>
</feature>
<keyword evidence="6 8" id="KW-0057">Aromatic amino acid biosynthesis</keyword>
<dbReference type="InterPro" id="IPR013792">
    <property type="entry name" value="RNA3'P_cycl/enolpyr_Trfase_a/b"/>
</dbReference>
<feature type="binding site" evidence="8">
    <location>
        <position position="403"/>
    </location>
    <ligand>
        <name>phosphoenolpyruvate</name>
        <dbReference type="ChEBI" id="CHEBI:58702"/>
    </ligand>
</feature>
<dbReference type="InterPro" id="IPR001986">
    <property type="entry name" value="Enolpyruvate_Tfrase_dom"/>
</dbReference>
<dbReference type="EMBL" id="FOXA01000001">
    <property type="protein sequence ID" value="SFO87335.1"/>
    <property type="molecule type" value="Genomic_DNA"/>
</dbReference>
<feature type="binding site" evidence="8">
    <location>
        <position position="29"/>
    </location>
    <ligand>
        <name>3-phosphoshikimate</name>
        <dbReference type="ChEBI" id="CHEBI:145989"/>
    </ligand>
</feature>
<dbReference type="AlphaFoldDB" id="A0A1I5KQS6"/>
<keyword evidence="4 8" id="KW-0028">Amino-acid biosynthesis</keyword>
<evidence type="ECO:0000256" key="2">
    <source>
        <dbReference type="ARBA" id="ARBA00009948"/>
    </source>
</evidence>
<protein>
    <recommendedName>
        <fullName evidence="8">3-phosphoshikimate 1-carboxyvinyltransferase</fullName>
        <ecNumber evidence="8">2.5.1.19</ecNumber>
    </recommendedName>
    <alternativeName>
        <fullName evidence="8">5-enolpyruvylshikimate-3-phosphate synthase</fullName>
        <shortName evidence="8">EPSP synthase</shortName>
        <shortName evidence="8">EPSPS</shortName>
    </alternativeName>
</protein>
<dbReference type="OrthoDB" id="9809920at2"/>
<dbReference type="GO" id="GO:0005737">
    <property type="term" value="C:cytoplasm"/>
    <property type="evidence" value="ECO:0007669"/>
    <property type="project" value="UniProtKB-SubCell"/>
</dbReference>
<feature type="binding site" evidence="8">
    <location>
        <position position="354"/>
    </location>
    <ligand>
        <name>3-phosphoshikimate</name>
        <dbReference type="ChEBI" id="CHEBI:145989"/>
    </ligand>
</feature>
<comment type="similarity">
    <text evidence="2 8">Belongs to the EPSP synthase family.</text>
</comment>
<keyword evidence="5 8" id="KW-0808">Transferase</keyword>
<dbReference type="SUPFAM" id="SSF55205">
    <property type="entry name" value="EPT/RTPC-like"/>
    <property type="match status" value="1"/>
</dbReference>
<keyword evidence="12" id="KW-1185">Reference proteome</keyword>
<dbReference type="GO" id="GO:0008652">
    <property type="term" value="P:amino acid biosynthetic process"/>
    <property type="evidence" value="ECO:0007669"/>
    <property type="project" value="UniProtKB-KW"/>
</dbReference>
<accession>A0A1I5KQS6</accession>
<feature type="binding site" evidence="8">
    <location>
        <position position="28"/>
    </location>
    <ligand>
        <name>phosphoenolpyruvate</name>
        <dbReference type="ChEBI" id="CHEBI:58702"/>
    </ligand>
</feature>
<dbReference type="GO" id="GO:0009423">
    <property type="term" value="P:chorismate biosynthetic process"/>
    <property type="evidence" value="ECO:0007669"/>
    <property type="project" value="UniProtKB-UniRule"/>
</dbReference>
<organism evidence="11 12">
    <name type="scientific">Tranquillimonas alkanivorans</name>
    <dbReference type="NCBI Taxonomy" id="441119"/>
    <lineage>
        <taxon>Bacteria</taxon>
        <taxon>Pseudomonadati</taxon>
        <taxon>Pseudomonadota</taxon>
        <taxon>Alphaproteobacteria</taxon>
        <taxon>Rhodobacterales</taxon>
        <taxon>Roseobacteraceae</taxon>
        <taxon>Tranquillimonas</taxon>
    </lineage>
</organism>